<dbReference type="AlphaFoldDB" id="A0A167GE77"/>
<comment type="similarity">
    <text evidence="1">Belongs to the ATP-dependent AMP-binding enzyme family.</text>
</comment>
<comment type="caution">
    <text evidence="5">The sequence shown here is derived from an EMBL/GenBank/DDBJ whole genome shotgun (WGS) entry which is preliminary data.</text>
</comment>
<evidence type="ECO:0000259" key="3">
    <source>
        <dbReference type="Pfam" id="PF00501"/>
    </source>
</evidence>
<dbReference type="Proteomes" id="UP000076587">
    <property type="component" value="Unassembled WGS sequence"/>
</dbReference>
<evidence type="ECO:0000256" key="2">
    <source>
        <dbReference type="ARBA" id="ARBA00022598"/>
    </source>
</evidence>
<accession>A0A167GE77</accession>
<dbReference type="EMBL" id="AUXT01000057">
    <property type="protein sequence ID" value="KZN54973.1"/>
    <property type="molecule type" value="Genomic_DNA"/>
</dbReference>
<evidence type="ECO:0000313" key="6">
    <source>
        <dbReference type="Proteomes" id="UP000076587"/>
    </source>
</evidence>
<dbReference type="InterPro" id="IPR045851">
    <property type="entry name" value="AMP-bd_C_sf"/>
</dbReference>
<keyword evidence="2" id="KW-0436">Ligase</keyword>
<dbReference type="InterPro" id="IPR000873">
    <property type="entry name" value="AMP-dep_synth/lig_dom"/>
</dbReference>
<evidence type="ECO:0000256" key="1">
    <source>
        <dbReference type="ARBA" id="ARBA00006432"/>
    </source>
</evidence>
<proteinExistence type="inferred from homology"/>
<dbReference type="InterPro" id="IPR042099">
    <property type="entry name" value="ANL_N_sf"/>
</dbReference>
<sequence length="524" mass="58053">MRQSLILLANFPDNESGMDSIYSIFKSNVEAHPEKTAVVFKHTFLSYRALDDQVTRVVTYFQHIGLQSGHRVALFAPNGIEYPVVLLAIARMGLAVVPLPISLKGAALEIALKKTPVAAVIAWPSISRLLLDKGLVEQQKLVSFEKSVAGEVTWPEVLSGTYVSSDRGALPAQQSEPDIHAPYILTMTSGSTGTPKPIVLSQHCKIMRAKEATEIYYQLNQNDKVLVATPLYHSLAQRGVLMPLLLGATTVIMPKFALKGWLNAIETHKITFLFAVSAQLESFLGYQGENYNLSSLRCVVSSSAVLNAESKRALLGKLHCAFHECYGASEVGVVTDFCVSNMPEKNGSVGAPLPFVEVKITDEQREQVAIGQVGEIACKTITGFSGYHKLPEATEGAYDQRDYFYTGDLGYLDDQCYLYYVGRKKEVISSGGINIFPQDIEAVIKRHPNIVDCVAFGCHDQQLGEVIKVVYEQRGEEDLDRSLRMMCLQELTDYQQPRQLTRLSELPRNQMGKVLRNDVKLQNQ</sequence>
<evidence type="ECO:0000259" key="4">
    <source>
        <dbReference type="Pfam" id="PF13193"/>
    </source>
</evidence>
<dbReference type="PROSITE" id="PS00455">
    <property type="entry name" value="AMP_BINDING"/>
    <property type="match status" value="1"/>
</dbReference>
<name>A0A167GE77_9GAMM</name>
<dbReference type="InterPro" id="IPR020845">
    <property type="entry name" value="AMP-binding_CS"/>
</dbReference>
<protein>
    <recommendedName>
        <fullName evidence="7">AMP-dependent synthetase/ligase domain-containing protein</fullName>
    </recommendedName>
</protein>
<organism evidence="5 6">
    <name type="scientific">Pseudoalteromonas luteoviolacea NCIMB 1942</name>
    <dbReference type="NCBI Taxonomy" id="1365253"/>
    <lineage>
        <taxon>Bacteria</taxon>
        <taxon>Pseudomonadati</taxon>
        <taxon>Pseudomonadota</taxon>
        <taxon>Gammaproteobacteria</taxon>
        <taxon>Alteromonadales</taxon>
        <taxon>Pseudoalteromonadaceae</taxon>
        <taxon>Pseudoalteromonas</taxon>
    </lineage>
</organism>
<reference evidence="5 6" key="1">
    <citation type="submission" date="2013-07" db="EMBL/GenBank/DDBJ databases">
        <title>Comparative Genomic and Metabolomic Analysis of Twelve Strains of Pseudoalteromonas luteoviolacea.</title>
        <authorList>
            <person name="Vynne N.G."/>
            <person name="Mansson M."/>
            <person name="Gram L."/>
        </authorList>
    </citation>
    <scope>NUCLEOTIDE SEQUENCE [LARGE SCALE GENOMIC DNA]</scope>
    <source>
        <strain evidence="5 6">NCIMB 1942</strain>
    </source>
</reference>
<dbReference type="Gene3D" id="3.40.50.12780">
    <property type="entry name" value="N-terminal domain of ligase-like"/>
    <property type="match status" value="1"/>
</dbReference>
<evidence type="ECO:0000313" key="5">
    <source>
        <dbReference type="EMBL" id="KZN54973.1"/>
    </source>
</evidence>
<dbReference type="InterPro" id="IPR025110">
    <property type="entry name" value="AMP-bd_C"/>
</dbReference>
<dbReference type="Gene3D" id="3.30.300.30">
    <property type="match status" value="1"/>
</dbReference>
<dbReference type="PANTHER" id="PTHR43201">
    <property type="entry name" value="ACYL-COA SYNTHETASE"/>
    <property type="match status" value="1"/>
</dbReference>
<dbReference type="Pfam" id="PF00501">
    <property type="entry name" value="AMP-binding"/>
    <property type="match status" value="1"/>
</dbReference>
<feature type="domain" description="AMP-binding enzyme C-terminal" evidence="4">
    <location>
        <begin position="440"/>
        <end position="513"/>
    </location>
</feature>
<feature type="domain" description="AMP-dependent synthetase/ligase" evidence="3">
    <location>
        <begin position="25"/>
        <end position="388"/>
    </location>
</feature>
<dbReference type="GO" id="GO:0031956">
    <property type="term" value="F:medium-chain fatty acid-CoA ligase activity"/>
    <property type="evidence" value="ECO:0007669"/>
    <property type="project" value="TreeGrafter"/>
</dbReference>
<dbReference type="PATRIC" id="fig|1365253.3.peg.963"/>
<gene>
    <name evidence="5" type="ORF">N482_05305</name>
</gene>
<dbReference type="SUPFAM" id="SSF56801">
    <property type="entry name" value="Acetyl-CoA synthetase-like"/>
    <property type="match status" value="1"/>
</dbReference>
<dbReference type="PANTHER" id="PTHR43201:SF5">
    <property type="entry name" value="MEDIUM-CHAIN ACYL-COA LIGASE ACSF2, MITOCHONDRIAL"/>
    <property type="match status" value="1"/>
</dbReference>
<dbReference type="GO" id="GO:0006631">
    <property type="term" value="P:fatty acid metabolic process"/>
    <property type="evidence" value="ECO:0007669"/>
    <property type="project" value="TreeGrafter"/>
</dbReference>
<evidence type="ECO:0008006" key="7">
    <source>
        <dbReference type="Google" id="ProtNLM"/>
    </source>
</evidence>
<dbReference type="Pfam" id="PF13193">
    <property type="entry name" value="AMP-binding_C"/>
    <property type="match status" value="1"/>
</dbReference>